<dbReference type="EMBL" id="QGNW01002645">
    <property type="protein sequence ID" value="RVW13798.1"/>
    <property type="molecule type" value="Genomic_DNA"/>
</dbReference>
<protein>
    <recommendedName>
        <fullName evidence="2">Retrotransposon gag domain-containing protein</fullName>
    </recommendedName>
</protein>
<evidence type="ECO:0000259" key="2">
    <source>
        <dbReference type="Pfam" id="PF03732"/>
    </source>
</evidence>
<feature type="region of interest" description="Disordered" evidence="1">
    <location>
        <begin position="330"/>
        <end position="366"/>
    </location>
</feature>
<reference evidence="3 4" key="1">
    <citation type="journal article" date="2018" name="PLoS Genet.">
        <title>Population sequencing reveals clonal diversity and ancestral inbreeding in the grapevine cultivar Chardonnay.</title>
        <authorList>
            <person name="Roach M.J."/>
            <person name="Johnson D.L."/>
            <person name="Bohlmann J."/>
            <person name="van Vuuren H.J."/>
            <person name="Jones S.J."/>
            <person name="Pretorius I.S."/>
            <person name="Schmidt S.A."/>
            <person name="Borneman A.R."/>
        </authorList>
    </citation>
    <scope>NUCLEOTIDE SEQUENCE [LARGE SCALE GENOMIC DNA]</scope>
    <source>
        <strain evidence="4">cv. Chardonnay</strain>
        <tissue evidence="3">Leaf</tissue>
    </source>
</reference>
<accession>A0A438BS68</accession>
<feature type="domain" description="Retrotransposon gag" evidence="2">
    <location>
        <begin position="200"/>
        <end position="294"/>
    </location>
</feature>
<organism evidence="3 4">
    <name type="scientific">Vitis vinifera</name>
    <name type="common">Grape</name>
    <dbReference type="NCBI Taxonomy" id="29760"/>
    <lineage>
        <taxon>Eukaryota</taxon>
        <taxon>Viridiplantae</taxon>
        <taxon>Streptophyta</taxon>
        <taxon>Embryophyta</taxon>
        <taxon>Tracheophyta</taxon>
        <taxon>Spermatophyta</taxon>
        <taxon>Magnoliopsida</taxon>
        <taxon>eudicotyledons</taxon>
        <taxon>Gunneridae</taxon>
        <taxon>Pentapetalae</taxon>
        <taxon>rosids</taxon>
        <taxon>Vitales</taxon>
        <taxon>Vitaceae</taxon>
        <taxon>Viteae</taxon>
        <taxon>Vitis</taxon>
    </lineage>
</organism>
<dbReference type="InterPro" id="IPR005162">
    <property type="entry name" value="Retrotrans_gag_dom"/>
</dbReference>
<evidence type="ECO:0000313" key="4">
    <source>
        <dbReference type="Proteomes" id="UP000288805"/>
    </source>
</evidence>
<dbReference type="Proteomes" id="UP000288805">
    <property type="component" value="Unassembled WGS sequence"/>
</dbReference>
<comment type="caution">
    <text evidence="3">The sequence shown here is derived from an EMBL/GenBank/DDBJ whole genome shotgun (WGS) entry which is preliminary data.</text>
</comment>
<feature type="compositionally biased region" description="Basic and acidic residues" evidence="1">
    <location>
        <begin position="335"/>
        <end position="348"/>
    </location>
</feature>
<feature type="compositionally biased region" description="Basic residues" evidence="1">
    <location>
        <begin position="349"/>
        <end position="359"/>
    </location>
</feature>
<proteinExistence type="predicted"/>
<gene>
    <name evidence="3" type="ORF">CK203_083598</name>
</gene>
<sequence>MPKDLCSELVGEDMGVMPWFNWALDMQLTQAYDDYAWHRSTMPCAPGKNSHGCNAMFCILVEIGIIQAGKGDPIIVVAYYIAFIRVEKKVQWKPCKKGLLRWKKCWENGHMRMTLWLHGQSTLWGKSKCRGSYGKDITVLKKIVLHGCSSSTEASPKVRVLEPKIFNGNRNMKELENFLWDMEQFFRVAHVLDGEKVSITIMYLIGDAKLWWRTRIEDDVEFGRPQIITLETLKNELKDQFLPTNTSWVAKESLKRLRHTESVRKYVKEFSSLMLDIKNMSEKDKFFNFMFGLQGWAQTELRRQGVHDLPATMAVANFLMDYKMGGTISTMQKPKSKEGKKAKVESKTSKKSGWKKQNKKGGAGVKPMKKTTKFVQHSTWMTGCFIYNGPYQAKDYSKREKLSVLVAVDDKGESDLETPLRVNSLQLLNVIHGETLIQKSLMHVHAIVNSV</sequence>
<evidence type="ECO:0000256" key="1">
    <source>
        <dbReference type="SAM" id="MobiDB-lite"/>
    </source>
</evidence>
<dbReference type="AlphaFoldDB" id="A0A438BS68"/>
<evidence type="ECO:0000313" key="3">
    <source>
        <dbReference type="EMBL" id="RVW13798.1"/>
    </source>
</evidence>
<dbReference type="Pfam" id="PF03732">
    <property type="entry name" value="Retrotrans_gag"/>
    <property type="match status" value="1"/>
</dbReference>
<name>A0A438BS68_VITVI</name>